<keyword evidence="3" id="KW-0158">Chromosome</keyword>
<dbReference type="PANTHER" id="PTHR28670:SF1">
    <property type="entry name" value="UV-STIMULATED SCAFFOLD PROTEIN A"/>
    <property type="match status" value="1"/>
</dbReference>
<evidence type="ECO:0000256" key="3">
    <source>
        <dbReference type="ARBA" id="ARBA00022454"/>
    </source>
</evidence>
<evidence type="ECO:0000256" key="6">
    <source>
        <dbReference type="ARBA" id="ARBA00022771"/>
    </source>
</evidence>
<dbReference type="GO" id="GO:0005694">
    <property type="term" value="C:chromosome"/>
    <property type="evidence" value="ECO:0007669"/>
    <property type="project" value="UniProtKB-SubCell"/>
</dbReference>
<feature type="compositionally biased region" description="Acidic residues" evidence="11">
    <location>
        <begin position="324"/>
        <end position="337"/>
    </location>
</feature>
<keyword evidence="4" id="KW-0479">Metal-binding</keyword>
<dbReference type="GO" id="GO:0008270">
    <property type="term" value="F:zinc ion binding"/>
    <property type="evidence" value="ECO:0007669"/>
    <property type="project" value="UniProtKB-KW"/>
</dbReference>
<evidence type="ECO:0000256" key="11">
    <source>
        <dbReference type="SAM" id="MobiDB-lite"/>
    </source>
</evidence>
<dbReference type="AlphaFoldDB" id="A0A5K3FPT2"/>
<evidence type="ECO:0000256" key="10">
    <source>
        <dbReference type="SAM" id="Coils"/>
    </source>
</evidence>
<feature type="region of interest" description="Disordered" evidence="11">
    <location>
        <begin position="302"/>
        <end position="372"/>
    </location>
</feature>
<keyword evidence="8 10" id="KW-0175">Coiled coil</keyword>
<feature type="coiled-coil region" evidence="10">
    <location>
        <begin position="100"/>
        <end position="127"/>
    </location>
</feature>
<feature type="domain" description="UV-stimulated scaffold protein A C-terminal" evidence="12">
    <location>
        <begin position="497"/>
        <end position="543"/>
    </location>
</feature>
<feature type="compositionally biased region" description="Polar residues" evidence="11">
    <location>
        <begin position="342"/>
        <end position="355"/>
    </location>
</feature>
<dbReference type="Pfam" id="PF20867">
    <property type="entry name" value="UVSSA_N"/>
    <property type="match status" value="1"/>
</dbReference>
<keyword evidence="7" id="KW-0862">Zinc</keyword>
<keyword evidence="9" id="KW-0234">DNA repair</keyword>
<proteinExistence type="inferred from homology"/>
<keyword evidence="6" id="KW-0863">Zinc-finger</keyword>
<dbReference type="WBParaSite" id="MCU_010084-RB">
    <property type="protein sequence ID" value="MCU_010084-RB"/>
    <property type="gene ID" value="MCU_010084"/>
</dbReference>
<organism evidence="13">
    <name type="scientific">Mesocestoides corti</name>
    <name type="common">Flatworm</name>
    <dbReference type="NCBI Taxonomy" id="53468"/>
    <lineage>
        <taxon>Eukaryota</taxon>
        <taxon>Metazoa</taxon>
        <taxon>Spiralia</taxon>
        <taxon>Lophotrochozoa</taxon>
        <taxon>Platyhelminthes</taxon>
        <taxon>Cestoda</taxon>
        <taxon>Eucestoda</taxon>
        <taxon>Cyclophyllidea</taxon>
        <taxon>Mesocestoididae</taxon>
        <taxon>Mesocestoides</taxon>
    </lineage>
</organism>
<dbReference type="PANTHER" id="PTHR28670">
    <property type="entry name" value="UV-STIMULATED SCAFFOLD PROTEIN A"/>
    <property type="match status" value="1"/>
</dbReference>
<evidence type="ECO:0000256" key="7">
    <source>
        <dbReference type="ARBA" id="ARBA00022833"/>
    </source>
</evidence>
<evidence type="ECO:0000256" key="4">
    <source>
        <dbReference type="ARBA" id="ARBA00022723"/>
    </source>
</evidence>
<comment type="similarity">
    <text evidence="2">Belongs to the UVSSA family.</text>
</comment>
<dbReference type="Pfam" id="PF09740">
    <property type="entry name" value="DUF2043"/>
    <property type="match status" value="1"/>
</dbReference>
<evidence type="ECO:0000256" key="2">
    <source>
        <dbReference type="ARBA" id="ARBA00009240"/>
    </source>
</evidence>
<dbReference type="GO" id="GO:0006283">
    <property type="term" value="P:transcription-coupled nucleotide-excision repair"/>
    <property type="evidence" value="ECO:0007669"/>
    <property type="project" value="TreeGrafter"/>
</dbReference>
<evidence type="ECO:0000313" key="14">
    <source>
        <dbReference type="WBParaSite" id="MCU_010084-RB"/>
    </source>
</evidence>
<protein>
    <submittedName>
        <fullName evidence="13 14">UV-stimulated scaffold protein A</fullName>
    </submittedName>
</protein>
<dbReference type="InterPro" id="IPR049408">
    <property type="entry name" value="UVSSA_N_a-solenoid_rpt"/>
</dbReference>
<evidence type="ECO:0000313" key="13">
    <source>
        <dbReference type="WBParaSite" id="MCU_010084-RA"/>
    </source>
</evidence>
<evidence type="ECO:0000256" key="9">
    <source>
        <dbReference type="ARBA" id="ARBA00023204"/>
    </source>
</evidence>
<dbReference type="InterPro" id="IPR018610">
    <property type="entry name" value="UVSSA"/>
</dbReference>
<dbReference type="WBParaSite" id="MCU_010084-RA">
    <property type="protein sequence ID" value="MCU_010084-RA"/>
    <property type="gene ID" value="MCU_010084"/>
</dbReference>
<evidence type="ECO:0000259" key="12">
    <source>
        <dbReference type="Pfam" id="PF09740"/>
    </source>
</evidence>
<reference evidence="13 14" key="1">
    <citation type="submission" date="2019-11" db="UniProtKB">
        <authorList>
            <consortium name="WormBaseParasite"/>
        </authorList>
    </citation>
    <scope>IDENTIFICATION</scope>
</reference>
<name>A0A5K3FPT2_MESCO</name>
<dbReference type="GO" id="GO:0000993">
    <property type="term" value="F:RNA polymerase II complex binding"/>
    <property type="evidence" value="ECO:0007669"/>
    <property type="project" value="TreeGrafter"/>
</dbReference>
<dbReference type="InterPro" id="IPR049431">
    <property type="entry name" value="UVSSA_C"/>
</dbReference>
<evidence type="ECO:0000256" key="1">
    <source>
        <dbReference type="ARBA" id="ARBA00004286"/>
    </source>
</evidence>
<evidence type="ECO:0000256" key="8">
    <source>
        <dbReference type="ARBA" id="ARBA00023054"/>
    </source>
</evidence>
<sequence>MRLPAGTPTSLAATFRGAVLLQLQDILPFCIPTTESDRPLPPPKLAAEELRQELLKLLLRWERDVASETVTLSKQAEGQLASAMRYLRTPVKQGGGTARLKEVADMLRRLELEHQEAEALRQRNAQTADAVIRRRIFAAKTTYREHKMAIEENIKSLETIIKLLVPDLFEMEAYQSPSPCQIDPREHGFLSQGRISVTFCVDFVNADETIPSDDLLPQLRIKLDDDVQLLRDSGQEFADLAFRCHRGILSEYMELANLFDANPNLVVMFEDDKADVGAYLTRLNNAVRRFSALTFYDETAKEESAAKAGGDDAGGTERPVSLNSEEEEEEDEEDDFIEVPSIHSSAPPTVCTRPTNDAGADNPAARPVARLTDRMPWETDAKPTSSLSRMAQQRGLDKARAKPLGVAKRRRIGPTHERPVESIVLPDGEARRVKVDESSHRFWKPHDVTEFERPETDHVEAAISLTTTPSRVSAETSVVDEPSIDETNLADEKSASPSNQAPPLACWVPLPSGRLCPRRDPSGRCRIHGRVVLRHRVTGQPFRQADALRLEAEAISRVNAQVQARTAIERKRRRRRYPELEDIAGTEKTAARLLRHRLLEPKSLRRLGETLDEADRIEAKKSFTDNFNHTFSR</sequence>
<keyword evidence="5" id="KW-0227">DNA damage</keyword>
<accession>A0A5K3FPT2</accession>
<comment type="subcellular location">
    <subcellularLocation>
        <location evidence="1">Chromosome</location>
    </subcellularLocation>
</comment>
<dbReference type="GO" id="GO:0009411">
    <property type="term" value="P:response to UV"/>
    <property type="evidence" value="ECO:0007669"/>
    <property type="project" value="InterPro"/>
</dbReference>
<evidence type="ECO:0000256" key="5">
    <source>
        <dbReference type="ARBA" id="ARBA00022763"/>
    </source>
</evidence>